<accession>A0A371ILZ4</accession>
<feature type="domain" description="OmpR/PhoB-type" evidence="9">
    <location>
        <begin position="131"/>
        <end position="232"/>
    </location>
</feature>
<dbReference type="GO" id="GO:0000156">
    <property type="term" value="F:phosphorelay response regulator activity"/>
    <property type="evidence" value="ECO:0007669"/>
    <property type="project" value="TreeGrafter"/>
</dbReference>
<reference evidence="10 12" key="1">
    <citation type="journal article" date="2016" name="Genome Announc.">
        <title>Draft Genome Sequence of Criibacterium bergeronii gen. nov., sp. nov., Strain CCRI-22567T, Isolated from a Vaginal Sample from a Woman with Bacterial Vaginosis.</title>
        <authorList>
            <person name="Maheux A.F."/>
            <person name="Berube E."/>
            <person name="Boudreau D.K."/>
            <person name="Raymond F."/>
            <person name="Corbeil J."/>
            <person name="Roy P.H."/>
            <person name="Boissinot M."/>
            <person name="Omar R.F."/>
        </authorList>
    </citation>
    <scope>NUCLEOTIDE SEQUENCE [LARGE SCALE GENOMIC DNA]</scope>
    <source>
        <strain evidence="10 12">CCRI-22567</strain>
    </source>
</reference>
<feature type="modified residue" description="4-aspartylphosphate" evidence="6">
    <location>
        <position position="51"/>
    </location>
</feature>
<dbReference type="CDD" id="cd00383">
    <property type="entry name" value="trans_reg_C"/>
    <property type="match status" value="1"/>
</dbReference>
<comment type="caution">
    <text evidence="10">The sequence shown here is derived from an EMBL/GenBank/DDBJ whole genome shotgun (WGS) entry which is preliminary data.</text>
</comment>
<keyword evidence="2" id="KW-0805">Transcription regulation</keyword>
<dbReference type="Proteomes" id="UP000093352">
    <property type="component" value="Unassembled WGS sequence"/>
</dbReference>
<name>A0A371ILZ4_9FIRM</name>
<dbReference type="EMBL" id="VJXW01000008">
    <property type="protein sequence ID" value="TRW26109.1"/>
    <property type="molecule type" value="Genomic_DNA"/>
</dbReference>
<dbReference type="InterPro" id="IPR011006">
    <property type="entry name" value="CheY-like_superfamily"/>
</dbReference>
<organism evidence="10 12">
    <name type="scientific">Criibacterium bergeronii</name>
    <dbReference type="NCBI Taxonomy" id="1871336"/>
    <lineage>
        <taxon>Bacteria</taxon>
        <taxon>Bacillati</taxon>
        <taxon>Bacillota</taxon>
        <taxon>Clostridia</taxon>
        <taxon>Peptostreptococcales</taxon>
        <taxon>Filifactoraceae</taxon>
        <taxon>Criibacterium</taxon>
    </lineage>
</organism>
<dbReference type="SMART" id="SM00448">
    <property type="entry name" value="REC"/>
    <property type="match status" value="1"/>
</dbReference>
<dbReference type="InterPro" id="IPR001789">
    <property type="entry name" value="Sig_transdc_resp-reg_receiver"/>
</dbReference>
<evidence type="ECO:0000313" key="11">
    <source>
        <dbReference type="EMBL" id="TRW26109.1"/>
    </source>
</evidence>
<dbReference type="Gene3D" id="3.40.50.2300">
    <property type="match status" value="1"/>
</dbReference>
<sequence>MKIMIVEDDLLIRNQLKKELEQWEYTIIDVEDFSKTLSIFEDSEPDLVLMDIKLPIYDGYHFTKRIRSISSVPIIFISSRSDNMDQIMALEMGADDFISKPFDMDFLITKIKSSLRRAYTYDSSDKKDALVLIIHINGLKELRYDEFKYTLSFDERTVELTKTENTIFKKLVNNIGNYVTRDSLIQECWQGDDYIDENTLFVNISRLRKKLSSIGLDNFITTKKNVGYRIENANL</sequence>
<keyword evidence="12" id="KW-1185">Reference proteome</keyword>
<evidence type="ECO:0000313" key="10">
    <source>
        <dbReference type="EMBL" id="RDY21512.1"/>
    </source>
</evidence>
<keyword evidence="6" id="KW-0597">Phosphoprotein</keyword>
<dbReference type="InterPro" id="IPR036388">
    <property type="entry name" value="WH-like_DNA-bd_sf"/>
</dbReference>
<dbReference type="PROSITE" id="PS50110">
    <property type="entry name" value="RESPONSE_REGULATORY"/>
    <property type="match status" value="1"/>
</dbReference>
<dbReference type="STRING" id="1871336.BBG48_02105"/>
<protein>
    <recommendedName>
        <fullName evidence="1">Stage 0 sporulation protein A homolog</fullName>
    </recommendedName>
</protein>
<dbReference type="GO" id="GO:0005829">
    <property type="term" value="C:cytosol"/>
    <property type="evidence" value="ECO:0007669"/>
    <property type="project" value="TreeGrafter"/>
</dbReference>
<reference evidence="11 13" key="3">
    <citation type="submission" date="2019-07" db="EMBL/GenBank/DDBJ databases">
        <title>Criibacterium bergeronii gen. nov., sp. nov. isolated from human clinical samples.</title>
        <authorList>
            <person name="Maheux A.F."/>
            <person name="Boudreau D.K."/>
            <person name="Berube E."/>
            <person name="Brodeur S."/>
            <person name="Bernard K.A."/>
            <person name="Abed J.Y."/>
            <person name="Ducrey E."/>
            <person name="Guay E.F."/>
            <person name="Raymond F."/>
            <person name="Corbeil J."/>
            <person name="Domingo M.-C."/>
            <person name="Roy P.H."/>
            <person name="Boissinot M."/>
            <person name="Tocheva E.I."/>
            <person name="Omar R.F."/>
        </authorList>
    </citation>
    <scope>NUCLEOTIDE SEQUENCE [LARGE SCALE GENOMIC DNA]</scope>
    <source>
        <strain evidence="11 13">CCRI-24246</strain>
    </source>
</reference>
<dbReference type="OrthoDB" id="9790442at2"/>
<dbReference type="InterPro" id="IPR039420">
    <property type="entry name" value="WalR-like"/>
</dbReference>
<proteinExistence type="predicted"/>
<keyword evidence="4" id="KW-0804">Transcription</keyword>
<dbReference type="Pfam" id="PF00072">
    <property type="entry name" value="Response_reg"/>
    <property type="match status" value="1"/>
</dbReference>
<gene>
    <name evidence="10" type="ORF">BBG48_003945</name>
    <name evidence="11" type="ORF">FL857_06745</name>
</gene>
<dbReference type="SMART" id="SM00862">
    <property type="entry name" value="Trans_reg_C"/>
    <property type="match status" value="1"/>
</dbReference>
<dbReference type="InterPro" id="IPR001867">
    <property type="entry name" value="OmpR/PhoB-type_DNA-bd"/>
</dbReference>
<dbReference type="Gene3D" id="1.10.10.10">
    <property type="entry name" value="Winged helix-like DNA-binding domain superfamily/Winged helix DNA-binding domain"/>
    <property type="match status" value="1"/>
</dbReference>
<feature type="DNA-binding region" description="OmpR/PhoB-type" evidence="7">
    <location>
        <begin position="131"/>
        <end position="232"/>
    </location>
</feature>
<evidence type="ECO:0000256" key="3">
    <source>
        <dbReference type="ARBA" id="ARBA00023125"/>
    </source>
</evidence>
<reference evidence="10" key="2">
    <citation type="submission" date="2018-07" db="EMBL/GenBank/DDBJ databases">
        <authorList>
            <person name="Quirk P.G."/>
            <person name="Krulwich T.A."/>
        </authorList>
    </citation>
    <scope>NUCLEOTIDE SEQUENCE</scope>
    <source>
        <strain evidence="10">CCRI-22567</strain>
    </source>
</reference>
<dbReference type="PANTHER" id="PTHR48111:SF43">
    <property type="entry name" value="STAGE 0 SPORULATION PROTEIN A HOMOLOG"/>
    <property type="match status" value="1"/>
</dbReference>
<dbReference type="GO" id="GO:0032993">
    <property type="term" value="C:protein-DNA complex"/>
    <property type="evidence" value="ECO:0007669"/>
    <property type="project" value="TreeGrafter"/>
</dbReference>
<feature type="domain" description="Response regulatory" evidence="8">
    <location>
        <begin position="2"/>
        <end position="115"/>
    </location>
</feature>
<dbReference type="Pfam" id="PF00486">
    <property type="entry name" value="Trans_reg_C"/>
    <property type="match status" value="1"/>
</dbReference>
<dbReference type="GO" id="GO:0000976">
    <property type="term" value="F:transcription cis-regulatory region binding"/>
    <property type="evidence" value="ECO:0007669"/>
    <property type="project" value="TreeGrafter"/>
</dbReference>
<keyword evidence="3 7" id="KW-0238">DNA-binding</keyword>
<dbReference type="EMBL" id="MBEW02000006">
    <property type="protein sequence ID" value="RDY21512.1"/>
    <property type="molecule type" value="Genomic_DNA"/>
</dbReference>
<dbReference type="InterPro" id="IPR016032">
    <property type="entry name" value="Sig_transdc_resp-reg_C-effctor"/>
</dbReference>
<dbReference type="SUPFAM" id="SSF52172">
    <property type="entry name" value="CheY-like"/>
    <property type="match status" value="1"/>
</dbReference>
<evidence type="ECO:0000256" key="6">
    <source>
        <dbReference type="PROSITE-ProRule" id="PRU00169"/>
    </source>
</evidence>
<dbReference type="Proteomes" id="UP000319424">
    <property type="component" value="Unassembled WGS sequence"/>
</dbReference>
<evidence type="ECO:0000256" key="4">
    <source>
        <dbReference type="ARBA" id="ARBA00023163"/>
    </source>
</evidence>
<dbReference type="RefSeq" id="WP_068912401.1">
    <property type="nucleotide sequence ID" value="NZ_MBEW02000006.1"/>
</dbReference>
<evidence type="ECO:0000256" key="1">
    <source>
        <dbReference type="ARBA" id="ARBA00018672"/>
    </source>
</evidence>
<dbReference type="GO" id="GO:0006355">
    <property type="term" value="P:regulation of DNA-templated transcription"/>
    <property type="evidence" value="ECO:0007669"/>
    <property type="project" value="InterPro"/>
</dbReference>
<dbReference type="PROSITE" id="PS51755">
    <property type="entry name" value="OMPR_PHOB"/>
    <property type="match status" value="1"/>
</dbReference>
<dbReference type="AlphaFoldDB" id="A0A371ILZ4"/>
<dbReference type="SUPFAM" id="SSF46894">
    <property type="entry name" value="C-terminal effector domain of the bipartite response regulators"/>
    <property type="match status" value="1"/>
</dbReference>
<evidence type="ECO:0000313" key="13">
    <source>
        <dbReference type="Proteomes" id="UP000319424"/>
    </source>
</evidence>
<evidence type="ECO:0000259" key="8">
    <source>
        <dbReference type="PROSITE" id="PS50110"/>
    </source>
</evidence>
<evidence type="ECO:0000256" key="5">
    <source>
        <dbReference type="ARBA" id="ARBA00024867"/>
    </source>
</evidence>
<evidence type="ECO:0000313" key="12">
    <source>
        <dbReference type="Proteomes" id="UP000093352"/>
    </source>
</evidence>
<evidence type="ECO:0000259" key="9">
    <source>
        <dbReference type="PROSITE" id="PS51755"/>
    </source>
</evidence>
<dbReference type="PANTHER" id="PTHR48111">
    <property type="entry name" value="REGULATOR OF RPOS"/>
    <property type="match status" value="1"/>
</dbReference>
<comment type="function">
    <text evidence="5">May play the central regulatory role in sporulation. It may be an element of the effector pathway responsible for the activation of sporulation genes in response to nutritional stress. Spo0A may act in concert with spo0H (a sigma factor) to control the expression of some genes that are critical to the sporulation process.</text>
</comment>
<evidence type="ECO:0000256" key="7">
    <source>
        <dbReference type="PROSITE-ProRule" id="PRU01091"/>
    </source>
</evidence>
<evidence type="ECO:0000256" key="2">
    <source>
        <dbReference type="ARBA" id="ARBA00023015"/>
    </source>
</evidence>